<protein>
    <submittedName>
        <fullName evidence="1">Predicted protein</fullName>
    </submittedName>
</protein>
<organism evidence="2">
    <name type="scientific">Coccidioides posadasii (strain RMSCC 757 / Silveira)</name>
    <name type="common">Valley fever fungus</name>
    <dbReference type="NCBI Taxonomy" id="443226"/>
    <lineage>
        <taxon>Eukaryota</taxon>
        <taxon>Fungi</taxon>
        <taxon>Dikarya</taxon>
        <taxon>Ascomycota</taxon>
        <taxon>Pezizomycotina</taxon>
        <taxon>Eurotiomycetes</taxon>
        <taxon>Eurotiomycetidae</taxon>
        <taxon>Onygenales</taxon>
        <taxon>Onygenaceae</taxon>
        <taxon>Coccidioides</taxon>
    </lineage>
</organism>
<sequence length="54" mass="5992">MDLSETAHKSPEWSNLTGARLAADAISILTGWDGVFWQGDLRGATRFAPRFEIQ</sequence>
<reference evidence="2" key="2">
    <citation type="submission" date="2010-03" db="EMBL/GenBank/DDBJ databases">
        <title>The genome sequence of Coccidioides posadasii strain Silveira.</title>
        <authorList>
            <consortium name="The Broad Institute Genome Sequencing Center for Infectious Disease"/>
            <person name="Neafsey D."/>
            <person name="Orbach M."/>
            <person name="Henn M.R."/>
            <person name="Cole G.T."/>
            <person name="Galgiani J."/>
            <person name="Gardner M.J."/>
            <person name="Kirkland T.N."/>
            <person name="Taylor J.W."/>
            <person name="Young S.K."/>
            <person name="Zeng Q."/>
            <person name="Koehrsen M."/>
            <person name="Alvarado L."/>
            <person name="Berlin A."/>
            <person name="Borenstein D."/>
            <person name="Chapman S.B."/>
            <person name="Chen Z."/>
            <person name="Engels R."/>
            <person name="Freedman E."/>
            <person name="Gellesch M."/>
            <person name="Goldberg J."/>
            <person name="Griggs A."/>
            <person name="Gujja S."/>
            <person name="Heilman E."/>
            <person name="Heiman D."/>
            <person name="Howarth C."/>
            <person name="Jen D."/>
            <person name="Larson L."/>
            <person name="Mehta T."/>
            <person name="Neiman D."/>
            <person name="Park D."/>
            <person name="Pearson M."/>
            <person name="Richards J."/>
            <person name="Roberts A."/>
            <person name="Saif S."/>
            <person name="Shea T."/>
            <person name="Shenoy N."/>
            <person name="Sisk P."/>
            <person name="Stolte C."/>
            <person name="Sykes S."/>
            <person name="Walk T."/>
            <person name="White J."/>
            <person name="Yandava C."/>
            <person name="Haas B."/>
            <person name="Nusbaum C."/>
            <person name="Birren B."/>
        </authorList>
    </citation>
    <scope>NUCLEOTIDE SEQUENCE [LARGE SCALE GENOMIC DNA]</scope>
    <source>
        <strain evidence="2">RMSCC 757 / Silveira</strain>
    </source>
</reference>
<proteinExistence type="predicted"/>
<dbReference type="AlphaFoldDB" id="E9D7U6"/>
<evidence type="ECO:0000313" key="1">
    <source>
        <dbReference type="EMBL" id="EFW17455.1"/>
    </source>
</evidence>
<gene>
    <name evidence="1" type="ORF">CPSG_05898</name>
</gene>
<dbReference type="Proteomes" id="UP000002497">
    <property type="component" value="Unassembled WGS sequence"/>
</dbReference>
<dbReference type="EMBL" id="GL636494">
    <property type="protein sequence ID" value="EFW17455.1"/>
    <property type="molecule type" value="Genomic_DNA"/>
</dbReference>
<dbReference type="VEuPathDB" id="FungiDB:CPSG_05898"/>
<name>E9D7U6_COCPS</name>
<reference evidence="2" key="1">
    <citation type="journal article" date="2010" name="Genome Res.">
        <title>Population genomic sequencing of Coccidioides fungi reveals recent hybridization and transposon control.</title>
        <authorList>
            <person name="Neafsey D.E."/>
            <person name="Barker B.M."/>
            <person name="Sharpton T.J."/>
            <person name="Stajich J.E."/>
            <person name="Park D.J."/>
            <person name="Whiston E."/>
            <person name="Hung C.-Y."/>
            <person name="McMahan C."/>
            <person name="White J."/>
            <person name="Sykes S."/>
            <person name="Heiman D."/>
            <person name="Young S."/>
            <person name="Zeng Q."/>
            <person name="Abouelleil A."/>
            <person name="Aftuck L."/>
            <person name="Bessette D."/>
            <person name="Brown A."/>
            <person name="FitzGerald M."/>
            <person name="Lui A."/>
            <person name="Macdonald J.P."/>
            <person name="Priest M."/>
            <person name="Orbach M.J."/>
            <person name="Galgiani J.N."/>
            <person name="Kirkland T.N."/>
            <person name="Cole G.T."/>
            <person name="Birren B.W."/>
            <person name="Henn M.R."/>
            <person name="Taylor J.W."/>
            <person name="Rounsley S.D."/>
        </authorList>
    </citation>
    <scope>NUCLEOTIDE SEQUENCE [LARGE SCALE GENOMIC DNA]</scope>
    <source>
        <strain evidence="2">RMSCC 757 / Silveira</strain>
    </source>
</reference>
<keyword evidence="2" id="KW-1185">Reference proteome</keyword>
<dbReference type="HOGENOM" id="CLU_3050187_0_0_1"/>
<evidence type="ECO:0000313" key="2">
    <source>
        <dbReference type="Proteomes" id="UP000002497"/>
    </source>
</evidence>
<accession>E9D7U6</accession>